<feature type="transmembrane region" description="Helical" evidence="1">
    <location>
        <begin position="124"/>
        <end position="146"/>
    </location>
</feature>
<dbReference type="Proteomes" id="UP000249091">
    <property type="component" value="Chromosome 1"/>
</dbReference>
<evidence type="ECO:0000256" key="1">
    <source>
        <dbReference type="SAM" id="Phobius"/>
    </source>
</evidence>
<dbReference type="AlphaFoldDB" id="A0A2X4TV40"/>
<feature type="domain" description="CAAX prenyl protease 2/Lysostaphin resistance protein A-like" evidence="2">
    <location>
        <begin position="112"/>
        <end position="194"/>
    </location>
</feature>
<keyword evidence="4" id="KW-1185">Reference proteome</keyword>
<keyword evidence="1" id="KW-1133">Transmembrane helix</keyword>
<protein>
    <submittedName>
        <fullName evidence="3">Hypothetical membrane protein</fullName>
    </submittedName>
</protein>
<feature type="transmembrane region" description="Helical" evidence="1">
    <location>
        <begin position="182"/>
        <end position="204"/>
    </location>
</feature>
<keyword evidence="1" id="KW-0472">Membrane</keyword>
<dbReference type="KEGG" id="rcr:NCTC10994_01954"/>
<name>A0A2X4TV40_9NOCA</name>
<keyword evidence="1" id="KW-0812">Transmembrane</keyword>
<dbReference type="GO" id="GO:0080120">
    <property type="term" value="P:CAAX-box protein maturation"/>
    <property type="evidence" value="ECO:0007669"/>
    <property type="project" value="UniProtKB-ARBA"/>
</dbReference>
<dbReference type="Pfam" id="PF02517">
    <property type="entry name" value="Rce1-like"/>
    <property type="match status" value="1"/>
</dbReference>
<sequence length="216" mass="22032">MTTGTWRGVVASAATLALGAALPAVRTGPRGRGMLSAAAGTGAVLLTRASGVDAAALGFDPARVRDGLRWGIGAATAVAAGYVVAVTVPGLRTHFVDEVRGNRADFYEWIGVHIPVGTVLAEELLFRSMLTALIGPVPQALVFGLWHVRPAMIEGDSVAGTVVVTGLSGLVFAWLRGRSGSVLAPALAHLAVNVGGAVAVRVATGRAAKGTHERRD</sequence>
<evidence type="ECO:0000259" key="2">
    <source>
        <dbReference type="Pfam" id="PF02517"/>
    </source>
</evidence>
<dbReference type="STRING" id="1219011.GCA_001895045_03048"/>
<reference evidence="3 4" key="1">
    <citation type="submission" date="2018-06" db="EMBL/GenBank/DDBJ databases">
        <authorList>
            <consortium name="Pathogen Informatics"/>
            <person name="Doyle S."/>
        </authorList>
    </citation>
    <scope>NUCLEOTIDE SEQUENCE [LARGE SCALE GENOMIC DNA]</scope>
    <source>
        <strain evidence="3 4">NCTC10994</strain>
    </source>
</reference>
<proteinExistence type="predicted"/>
<gene>
    <name evidence="3" type="ORF">NCTC10994_01954</name>
</gene>
<dbReference type="EMBL" id="LS483468">
    <property type="protein sequence ID" value="SQI31257.1"/>
    <property type="molecule type" value="Genomic_DNA"/>
</dbReference>
<evidence type="ECO:0000313" key="3">
    <source>
        <dbReference type="EMBL" id="SQI31257.1"/>
    </source>
</evidence>
<feature type="transmembrane region" description="Helical" evidence="1">
    <location>
        <begin position="158"/>
        <end position="176"/>
    </location>
</feature>
<feature type="transmembrane region" description="Helical" evidence="1">
    <location>
        <begin position="70"/>
        <end position="91"/>
    </location>
</feature>
<dbReference type="RefSeq" id="WP_072701954.1">
    <property type="nucleotide sequence ID" value="NZ_JAFBBL010000001.1"/>
</dbReference>
<accession>A0A2X4TV40</accession>
<organism evidence="3 4">
    <name type="scientific">Rhodococcus coprophilus</name>
    <dbReference type="NCBI Taxonomy" id="38310"/>
    <lineage>
        <taxon>Bacteria</taxon>
        <taxon>Bacillati</taxon>
        <taxon>Actinomycetota</taxon>
        <taxon>Actinomycetes</taxon>
        <taxon>Mycobacteriales</taxon>
        <taxon>Nocardiaceae</taxon>
        <taxon>Rhodococcus</taxon>
    </lineage>
</organism>
<evidence type="ECO:0000313" key="4">
    <source>
        <dbReference type="Proteomes" id="UP000249091"/>
    </source>
</evidence>
<dbReference type="InterPro" id="IPR003675">
    <property type="entry name" value="Rce1/LyrA-like_dom"/>
</dbReference>
<dbReference type="GO" id="GO:0004175">
    <property type="term" value="F:endopeptidase activity"/>
    <property type="evidence" value="ECO:0007669"/>
    <property type="project" value="UniProtKB-ARBA"/>
</dbReference>